<dbReference type="PROSITE" id="PS51257">
    <property type="entry name" value="PROKAR_LIPOPROTEIN"/>
    <property type="match status" value="1"/>
</dbReference>
<dbReference type="EMBL" id="AP022570">
    <property type="protein sequence ID" value="BBX51089.1"/>
    <property type="molecule type" value="Genomic_DNA"/>
</dbReference>
<dbReference type="KEGG" id="mpof:MPOR_21150"/>
<keyword evidence="3" id="KW-1185">Reference proteome</keyword>
<evidence type="ECO:0008006" key="4">
    <source>
        <dbReference type="Google" id="ProtNLM"/>
    </source>
</evidence>
<feature type="chain" id="PRO_5039511851" description="Acid stress chaperone HdeA" evidence="1">
    <location>
        <begin position="20"/>
        <end position="95"/>
    </location>
</feature>
<feature type="signal peptide" evidence="1">
    <location>
        <begin position="1"/>
        <end position="19"/>
    </location>
</feature>
<organism evidence="2 3">
    <name type="scientific">Mycolicibacterium poriferae</name>
    <dbReference type="NCBI Taxonomy" id="39694"/>
    <lineage>
        <taxon>Bacteria</taxon>
        <taxon>Bacillati</taxon>
        <taxon>Actinomycetota</taxon>
        <taxon>Actinomycetes</taxon>
        <taxon>Mycobacteriales</taxon>
        <taxon>Mycobacteriaceae</taxon>
        <taxon>Mycolicibacterium</taxon>
    </lineage>
</organism>
<sequence>MKRAQVLMMSVLASAAVLSGCSQVEEVTNQGGDTTCKDFLAADEASQNESITKMLTDEGKNEPANAELAGTRVSITTYCQTVGTPESTIKEAPHL</sequence>
<name>A0A6N4V9J5_9MYCO</name>
<keyword evidence="1" id="KW-0732">Signal</keyword>
<evidence type="ECO:0000313" key="3">
    <source>
        <dbReference type="Proteomes" id="UP000466785"/>
    </source>
</evidence>
<reference evidence="2 3" key="1">
    <citation type="journal article" date="2019" name="Emerg. Microbes Infect.">
        <title>Comprehensive subspecies identification of 175 nontuberculous mycobacteria species based on 7547 genomic profiles.</title>
        <authorList>
            <person name="Matsumoto Y."/>
            <person name="Kinjo T."/>
            <person name="Motooka D."/>
            <person name="Nabeya D."/>
            <person name="Jung N."/>
            <person name="Uechi K."/>
            <person name="Horii T."/>
            <person name="Iida T."/>
            <person name="Fujita J."/>
            <person name="Nakamura S."/>
        </authorList>
    </citation>
    <scope>NUCLEOTIDE SEQUENCE [LARGE SCALE GENOMIC DNA]</scope>
    <source>
        <strain evidence="2 3">JCM 12603</strain>
    </source>
</reference>
<proteinExistence type="predicted"/>
<gene>
    <name evidence="2" type="ORF">MPOR_21150</name>
</gene>
<dbReference type="RefSeq" id="WP_152516269.1">
    <property type="nucleotide sequence ID" value="NZ_AP022570.1"/>
</dbReference>
<evidence type="ECO:0000256" key="1">
    <source>
        <dbReference type="SAM" id="SignalP"/>
    </source>
</evidence>
<accession>A0A6N4V9J5</accession>
<evidence type="ECO:0000313" key="2">
    <source>
        <dbReference type="EMBL" id="BBX51089.1"/>
    </source>
</evidence>
<dbReference type="AlphaFoldDB" id="A0A6N4V9J5"/>
<protein>
    <recommendedName>
        <fullName evidence="4">Acid stress chaperone HdeA</fullName>
    </recommendedName>
</protein>
<dbReference type="Proteomes" id="UP000466785">
    <property type="component" value="Chromosome"/>
</dbReference>